<feature type="transmembrane region" description="Helical" evidence="1">
    <location>
        <begin position="12"/>
        <end position="33"/>
    </location>
</feature>
<dbReference type="PANTHER" id="PTHR34978:SF3">
    <property type="entry name" value="SLR0241 PROTEIN"/>
    <property type="match status" value="1"/>
</dbReference>
<proteinExistence type="predicted"/>
<feature type="transmembrane region" description="Helical" evidence="1">
    <location>
        <begin position="40"/>
        <end position="58"/>
    </location>
</feature>
<organism evidence="3 4">
    <name type="scientific">Syntrophobotulus glycolicus (strain DSM 8271 / FlGlyR)</name>
    <dbReference type="NCBI Taxonomy" id="645991"/>
    <lineage>
        <taxon>Bacteria</taxon>
        <taxon>Bacillati</taxon>
        <taxon>Bacillota</taxon>
        <taxon>Clostridia</taxon>
        <taxon>Eubacteriales</taxon>
        <taxon>Desulfitobacteriaceae</taxon>
        <taxon>Syntrophobotulus</taxon>
    </lineage>
</organism>
<feature type="transmembrane region" description="Helical" evidence="1">
    <location>
        <begin position="296"/>
        <end position="315"/>
    </location>
</feature>
<name>F0SV91_SYNGF</name>
<dbReference type="AlphaFoldDB" id="F0SV91"/>
<dbReference type="RefSeq" id="WP_013624461.1">
    <property type="nucleotide sequence ID" value="NC_015172.1"/>
</dbReference>
<dbReference type="OrthoDB" id="9804799at2"/>
<dbReference type="KEGG" id="sgy:Sgly_1279"/>
<dbReference type="CDD" id="cd07341">
    <property type="entry name" value="M56_BlaR1_MecR1_like"/>
    <property type="match status" value="1"/>
</dbReference>
<reference evidence="4" key="2">
    <citation type="submission" date="2011-02" db="EMBL/GenBank/DDBJ databases">
        <title>The complete genome of Syntrophobotulus glycolicus DSM 8271.</title>
        <authorList>
            <person name="Lucas S."/>
            <person name="Copeland A."/>
            <person name="Lapidus A."/>
            <person name="Bruce D."/>
            <person name="Goodwin L."/>
            <person name="Pitluck S."/>
            <person name="Kyrpides N."/>
            <person name="Mavromatis K."/>
            <person name="Pagani I."/>
            <person name="Ivanova N."/>
            <person name="Mikhailova N."/>
            <person name="Chertkov O."/>
            <person name="Held B."/>
            <person name="Detter J.C."/>
            <person name="Tapia R."/>
            <person name="Han C."/>
            <person name="Land M."/>
            <person name="Hauser L."/>
            <person name="Markowitz V."/>
            <person name="Cheng J.-F."/>
            <person name="Hugenholtz P."/>
            <person name="Woyke T."/>
            <person name="Wu D."/>
            <person name="Spring S."/>
            <person name="Schroeder M."/>
            <person name="Brambilla E."/>
            <person name="Klenk H.-P."/>
            <person name="Eisen J.A."/>
        </authorList>
    </citation>
    <scope>NUCLEOTIDE SEQUENCE [LARGE SCALE GENOMIC DNA]</scope>
    <source>
        <strain evidence="4">DSM 8271 / FlGlyR</strain>
    </source>
</reference>
<dbReference type="STRING" id="645991.Sgly_1279"/>
<keyword evidence="4" id="KW-1185">Reference proteome</keyword>
<dbReference type="Pfam" id="PF05569">
    <property type="entry name" value="Peptidase_M56"/>
    <property type="match status" value="1"/>
</dbReference>
<dbReference type="HOGENOM" id="CLU_489091_0_0_9"/>
<gene>
    <name evidence="3" type="ordered locus">Sgly_1279</name>
</gene>
<feature type="domain" description="Peptidase M56" evidence="2">
    <location>
        <begin position="12"/>
        <end position="285"/>
    </location>
</feature>
<keyword evidence="1" id="KW-0812">Transmembrane</keyword>
<evidence type="ECO:0000313" key="4">
    <source>
        <dbReference type="Proteomes" id="UP000007488"/>
    </source>
</evidence>
<dbReference type="InterPro" id="IPR008756">
    <property type="entry name" value="Peptidase_M56"/>
</dbReference>
<keyword evidence="1" id="KW-0472">Membrane</keyword>
<feature type="transmembrane region" description="Helical" evidence="1">
    <location>
        <begin position="211"/>
        <end position="232"/>
    </location>
</feature>
<dbReference type="Proteomes" id="UP000007488">
    <property type="component" value="Chromosome"/>
</dbReference>
<dbReference type="InterPro" id="IPR052173">
    <property type="entry name" value="Beta-lactam_resp_regulator"/>
</dbReference>
<accession>F0SV91</accession>
<protein>
    <submittedName>
        <fullName evidence="3">Peptidase M56 BlaR1</fullName>
    </submittedName>
</protein>
<dbReference type="PANTHER" id="PTHR34978">
    <property type="entry name" value="POSSIBLE SENSOR-TRANSDUCER PROTEIN BLAR"/>
    <property type="match status" value="1"/>
</dbReference>
<sequence length="557" mass="62851">MMVFISGFFDTIFEMSAIASIVALIVMVVRLALKKAPKVFSLMLWLVVFFRLLCPFTIQSSYGLSKLLPNSIKQNVDARIPVTMPVLPVGTEEHGNITHVLSNSVPHTILITSQDLFFTLLDTLRYMWLFGFIAVVLYGFISYMLLKRRMRIATKVDGNIYETDRIKTPFILGFLRPKIYIPAGLAGSELAYILKHEQTHIKRYDYLLKPIAFFAVALHWFNPVAWISYILMSHDMELSADESVMKQAGEEDIRKAYSTSLVRLSSVQSGLFPLAFGEIGVKSRVKNILNYKKPTFWVSIVSLIAVIGIGGFLMTNDEAKDINDSLAWANNLSVNDVQSIEMVISPSERENYYKEFSSEEFGPIIKIINASKGQKVNAPDELGSTTTLYIITKEGTVHTYQNLRNAYLVIDNVYLSANSSWLASSFKDLKGDASLPDGFFERVTGITTTYSLMKLGKNGEVLSSLTPLDGTYRRLAEDTVFSSMTKSTIYPAQNIDSFDAYYMLRVIYSSNNSNTTHDYYLFTMNGDAYMQNGKNGFNTKVDTELYNRIDTLLKSFN</sequence>
<evidence type="ECO:0000313" key="3">
    <source>
        <dbReference type="EMBL" id="ADY55591.1"/>
    </source>
</evidence>
<feature type="transmembrane region" description="Helical" evidence="1">
    <location>
        <begin position="126"/>
        <end position="146"/>
    </location>
</feature>
<reference evidence="3 4" key="1">
    <citation type="journal article" date="2011" name="Stand. Genomic Sci.">
        <title>Complete genome sequence of Syntrophobotulus glycolicus type strain (FlGlyR).</title>
        <authorList>
            <person name="Han C."/>
            <person name="Mwirichia R."/>
            <person name="Chertkov O."/>
            <person name="Held B."/>
            <person name="Lapidus A."/>
            <person name="Nolan M."/>
            <person name="Lucas S."/>
            <person name="Hammon N."/>
            <person name="Deshpande S."/>
            <person name="Cheng J.F."/>
            <person name="Tapia R."/>
            <person name="Goodwin L."/>
            <person name="Pitluck S."/>
            <person name="Huntemann M."/>
            <person name="Liolios K."/>
            <person name="Ivanova N."/>
            <person name="Pagani I."/>
            <person name="Mavromatis K."/>
            <person name="Ovchinikova G."/>
            <person name="Pati A."/>
            <person name="Chen A."/>
            <person name="Palaniappan K."/>
            <person name="Land M."/>
            <person name="Hauser L."/>
            <person name="Brambilla E.M."/>
            <person name="Rohde M."/>
            <person name="Spring S."/>
            <person name="Sikorski J."/>
            <person name="Goker M."/>
            <person name="Woyke T."/>
            <person name="Bristow J."/>
            <person name="Eisen J.A."/>
            <person name="Markowitz V."/>
            <person name="Hugenholtz P."/>
            <person name="Kyrpides N.C."/>
            <person name="Klenk H.P."/>
            <person name="Detter J.C."/>
        </authorList>
    </citation>
    <scope>NUCLEOTIDE SEQUENCE [LARGE SCALE GENOMIC DNA]</scope>
    <source>
        <strain evidence="4">DSM 8271 / FlGlyR</strain>
    </source>
</reference>
<dbReference type="EMBL" id="CP002547">
    <property type="protein sequence ID" value="ADY55591.1"/>
    <property type="molecule type" value="Genomic_DNA"/>
</dbReference>
<dbReference type="eggNOG" id="COG4219">
    <property type="taxonomic scope" value="Bacteria"/>
</dbReference>
<evidence type="ECO:0000256" key="1">
    <source>
        <dbReference type="SAM" id="Phobius"/>
    </source>
</evidence>
<evidence type="ECO:0000259" key="2">
    <source>
        <dbReference type="Pfam" id="PF05569"/>
    </source>
</evidence>
<keyword evidence="1" id="KW-1133">Transmembrane helix</keyword>